<evidence type="ECO:0000256" key="2">
    <source>
        <dbReference type="ARBA" id="ARBA00008566"/>
    </source>
</evidence>
<sequence length="423" mass="47665">MPPRQPRWPWYSIFLRLLRAMTRRASPALFAITMGTGAISNLFVAFPYGRGSQSFNTLSLVFFFFNLLLFVTFSALVIAKYVCYPDRWKSLLRNPITSLYTGCFPMGATTLISVAAQVIHDRYQFGGRSFVYFIWAVWWVDVIVSFMCCWIGVHVMVTQQTHALESMTAMWLLPVVTLIVAASSGGVLGQTLNQYSTPYALWTVTVSVYMVTVGLTLALMILTIYLMRLIIHGLPPGTSILSVFLPLGPTGQSGFAIMLIGDNLKVLLPRSPKITTSNFLTHEATGPIIDIVATSVAFLLWSLATMWILYALLAVYSTLRRSWITFRLSFWGLVFPNGVYANLTIQLADKFDSSAFRVYGAIYAVATLIIWTSIFLRSLLEIKYFFVKPSERQSPRIDELKQPEWRNPRQEVSPSRTSITQVA</sequence>
<evidence type="ECO:0000256" key="3">
    <source>
        <dbReference type="ARBA" id="ARBA00022448"/>
    </source>
</evidence>
<dbReference type="AlphaFoldDB" id="A0A8S0X038"/>
<evidence type="ECO:0008006" key="12">
    <source>
        <dbReference type="Google" id="ProtNLM"/>
    </source>
</evidence>
<dbReference type="InterPro" id="IPR051629">
    <property type="entry name" value="Sulfite_efflux_TDT"/>
</dbReference>
<keyword evidence="7 9" id="KW-0472">Membrane</keyword>
<feature type="transmembrane region" description="Helical" evidence="9">
    <location>
        <begin position="28"/>
        <end position="48"/>
    </location>
</feature>
<keyword evidence="6 9" id="KW-1133">Transmembrane helix</keyword>
<comment type="similarity">
    <text evidence="2">Belongs to the tellurite-resistance/dicarboxylate transporter (TDT) family.</text>
</comment>
<keyword evidence="3" id="KW-0813">Transport</keyword>
<gene>
    <name evidence="10" type="ORF">AAE3_LOCUS5496</name>
</gene>
<proteinExistence type="inferred from homology"/>
<dbReference type="PANTHER" id="PTHR31686:SF1">
    <property type="entry name" value="SULFITE EFFLUX PUMP SSU1"/>
    <property type="match status" value="1"/>
</dbReference>
<dbReference type="Proteomes" id="UP000467700">
    <property type="component" value="Unassembled WGS sequence"/>
</dbReference>
<evidence type="ECO:0000313" key="10">
    <source>
        <dbReference type="EMBL" id="CAA7263168.1"/>
    </source>
</evidence>
<dbReference type="PANTHER" id="PTHR31686">
    <property type="match status" value="1"/>
</dbReference>
<organism evidence="10 11">
    <name type="scientific">Cyclocybe aegerita</name>
    <name type="common">Black poplar mushroom</name>
    <name type="synonym">Agrocybe aegerita</name>
    <dbReference type="NCBI Taxonomy" id="1973307"/>
    <lineage>
        <taxon>Eukaryota</taxon>
        <taxon>Fungi</taxon>
        <taxon>Dikarya</taxon>
        <taxon>Basidiomycota</taxon>
        <taxon>Agaricomycotina</taxon>
        <taxon>Agaricomycetes</taxon>
        <taxon>Agaricomycetidae</taxon>
        <taxon>Agaricales</taxon>
        <taxon>Agaricineae</taxon>
        <taxon>Bolbitiaceae</taxon>
        <taxon>Cyclocybe</taxon>
    </lineage>
</organism>
<feature type="transmembrane region" description="Helical" evidence="9">
    <location>
        <begin position="239"/>
        <end position="260"/>
    </location>
</feature>
<dbReference type="CDD" id="cd09318">
    <property type="entry name" value="TDT_SSU1"/>
    <property type="match status" value="1"/>
</dbReference>
<feature type="transmembrane region" description="Helical" evidence="9">
    <location>
        <begin position="99"/>
        <end position="120"/>
    </location>
</feature>
<evidence type="ECO:0000256" key="9">
    <source>
        <dbReference type="SAM" id="Phobius"/>
    </source>
</evidence>
<evidence type="ECO:0000256" key="5">
    <source>
        <dbReference type="ARBA" id="ARBA00022692"/>
    </source>
</evidence>
<feature type="region of interest" description="Disordered" evidence="8">
    <location>
        <begin position="398"/>
        <end position="423"/>
    </location>
</feature>
<dbReference type="GO" id="GO:0000319">
    <property type="term" value="F:sulfite transmembrane transporter activity"/>
    <property type="evidence" value="ECO:0007669"/>
    <property type="project" value="TreeGrafter"/>
</dbReference>
<feature type="transmembrane region" description="Helical" evidence="9">
    <location>
        <begin position="328"/>
        <end position="348"/>
    </location>
</feature>
<dbReference type="Gene3D" id="1.50.10.150">
    <property type="entry name" value="Voltage-dependent anion channel"/>
    <property type="match status" value="1"/>
</dbReference>
<reference evidence="10 11" key="1">
    <citation type="submission" date="2020-01" db="EMBL/GenBank/DDBJ databases">
        <authorList>
            <person name="Gupta K D."/>
        </authorList>
    </citation>
    <scope>NUCLEOTIDE SEQUENCE [LARGE SCALE GENOMIC DNA]</scope>
</reference>
<feature type="transmembrane region" description="Helical" evidence="9">
    <location>
        <begin position="360"/>
        <end position="380"/>
    </location>
</feature>
<evidence type="ECO:0000256" key="6">
    <source>
        <dbReference type="ARBA" id="ARBA00022989"/>
    </source>
</evidence>
<keyword evidence="11" id="KW-1185">Reference proteome</keyword>
<keyword evidence="5 9" id="KW-0812">Transmembrane</keyword>
<evidence type="ECO:0000256" key="7">
    <source>
        <dbReference type="ARBA" id="ARBA00023136"/>
    </source>
</evidence>
<comment type="caution">
    <text evidence="10">The sequence shown here is derived from an EMBL/GenBank/DDBJ whole genome shotgun (WGS) entry which is preliminary data.</text>
</comment>
<dbReference type="OrthoDB" id="1099at2759"/>
<dbReference type="GO" id="GO:0005886">
    <property type="term" value="C:plasma membrane"/>
    <property type="evidence" value="ECO:0007669"/>
    <property type="project" value="UniProtKB-SubCell"/>
</dbReference>
<dbReference type="EMBL" id="CACVBS010000038">
    <property type="protein sequence ID" value="CAA7263168.1"/>
    <property type="molecule type" value="Genomic_DNA"/>
</dbReference>
<evidence type="ECO:0000256" key="1">
    <source>
        <dbReference type="ARBA" id="ARBA00004651"/>
    </source>
</evidence>
<evidence type="ECO:0000256" key="4">
    <source>
        <dbReference type="ARBA" id="ARBA00022475"/>
    </source>
</evidence>
<feature type="compositionally biased region" description="Polar residues" evidence="8">
    <location>
        <begin position="410"/>
        <end position="423"/>
    </location>
</feature>
<name>A0A8S0X038_CYCAE</name>
<feature type="transmembrane region" description="Helical" evidence="9">
    <location>
        <begin position="60"/>
        <end position="79"/>
    </location>
</feature>
<dbReference type="InterPro" id="IPR038665">
    <property type="entry name" value="Voltage-dep_anion_channel_sf"/>
</dbReference>
<dbReference type="Pfam" id="PF03595">
    <property type="entry name" value="SLAC1"/>
    <property type="match status" value="1"/>
</dbReference>
<evidence type="ECO:0000313" key="11">
    <source>
        <dbReference type="Proteomes" id="UP000467700"/>
    </source>
</evidence>
<protein>
    <recommendedName>
        <fullName evidence="12">C4-dicarboxylate transporter/malic acid transport protein</fullName>
    </recommendedName>
</protein>
<dbReference type="InterPro" id="IPR004695">
    <property type="entry name" value="SLAC1/Mae1/Ssu1/TehA"/>
</dbReference>
<feature type="transmembrane region" description="Helical" evidence="9">
    <location>
        <begin position="169"/>
        <end position="188"/>
    </location>
</feature>
<comment type="subcellular location">
    <subcellularLocation>
        <location evidence="1">Cell membrane</location>
        <topology evidence="1">Multi-pass membrane protein</topology>
    </subcellularLocation>
</comment>
<feature type="transmembrane region" description="Helical" evidence="9">
    <location>
        <begin position="291"/>
        <end position="316"/>
    </location>
</feature>
<keyword evidence="4" id="KW-1003">Cell membrane</keyword>
<feature type="compositionally biased region" description="Basic and acidic residues" evidence="8">
    <location>
        <begin position="398"/>
        <end position="409"/>
    </location>
</feature>
<feature type="transmembrane region" description="Helical" evidence="9">
    <location>
        <begin position="200"/>
        <end position="227"/>
    </location>
</feature>
<feature type="transmembrane region" description="Helical" evidence="9">
    <location>
        <begin position="132"/>
        <end position="157"/>
    </location>
</feature>
<accession>A0A8S0X038</accession>
<evidence type="ECO:0000256" key="8">
    <source>
        <dbReference type="SAM" id="MobiDB-lite"/>
    </source>
</evidence>